<evidence type="ECO:0000256" key="3">
    <source>
        <dbReference type="SAM" id="MobiDB-lite"/>
    </source>
</evidence>
<keyword evidence="2" id="KW-0808">Transferase</keyword>
<accession>A0AAN6ZE94</accession>
<feature type="region of interest" description="Disordered" evidence="3">
    <location>
        <begin position="291"/>
        <end position="312"/>
    </location>
</feature>
<dbReference type="PANTHER" id="PTHR11786">
    <property type="entry name" value="N-HYDROXYARYLAMINE O-ACETYLTRANSFERASE"/>
    <property type="match status" value="1"/>
</dbReference>
<dbReference type="AlphaFoldDB" id="A0AAN6ZE94"/>
<gene>
    <name evidence="4" type="ORF">BT67DRAFT_449361</name>
</gene>
<proteinExistence type="inferred from homology"/>
<dbReference type="SUPFAM" id="SSF54001">
    <property type="entry name" value="Cysteine proteinases"/>
    <property type="match status" value="1"/>
</dbReference>
<dbReference type="InterPro" id="IPR053710">
    <property type="entry name" value="Arylamine_NAT_domain_sf"/>
</dbReference>
<dbReference type="InterPro" id="IPR038765">
    <property type="entry name" value="Papain-like_cys_pep_sf"/>
</dbReference>
<keyword evidence="5" id="KW-1185">Reference proteome</keyword>
<dbReference type="GO" id="GO:0016407">
    <property type="term" value="F:acetyltransferase activity"/>
    <property type="evidence" value="ECO:0007669"/>
    <property type="project" value="InterPro"/>
</dbReference>
<evidence type="ECO:0000313" key="4">
    <source>
        <dbReference type="EMBL" id="KAK4135127.1"/>
    </source>
</evidence>
<keyword evidence="2" id="KW-0012">Acyltransferase</keyword>
<comment type="similarity">
    <text evidence="1 2">Belongs to the arylamine N-acetyltransferase family.</text>
</comment>
<organism evidence="4 5">
    <name type="scientific">Trichocladium antarcticum</name>
    <dbReference type="NCBI Taxonomy" id="1450529"/>
    <lineage>
        <taxon>Eukaryota</taxon>
        <taxon>Fungi</taxon>
        <taxon>Dikarya</taxon>
        <taxon>Ascomycota</taxon>
        <taxon>Pezizomycotina</taxon>
        <taxon>Sordariomycetes</taxon>
        <taxon>Sordariomycetidae</taxon>
        <taxon>Sordariales</taxon>
        <taxon>Chaetomiaceae</taxon>
        <taxon>Trichocladium</taxon>
    </lineage>
</organism>
<dbReference type="InterPro" id="IPR001447">
    <property type="entry name" value="Arylamine_N-AcTrfase"/>
</dbReference>
<dbReference type="PRINTS" id="PR01543">
    <property type="entry name" value="ANATRNSFRASE"/>
</dbReference>
<reference evidence="4" key="1">
    <citation type="journal article" date="2023" name="Mol. Phylogenet. Evol.">
        <title>Genome-scale phylogeny and comparative genomics of the fungal order Sordariales.</title>
        <authorList>
            <person name="Hensen N."/>
            <person name="Bonometti L."/>
            <person name="Westerberg I."/>
            <person name="Brannstrom I.O."/>
            <person name="Guillou S."/>
            <person name="Cros-Aarteil S."/>
            <person name="Calhoun S."/>
            <person name="Haridas S."/>
            <person name="Kuo A."/>
            <person name="Mondo S."/>
            <person name="Pangilinan J."/>
            <person name="Riley R."/>
            <person name="LaButti K."/>
            <person name="Andreopoulos B."/>
            <person name="Lipzen A."/>
            <person name="Chen C."/>
            <person name="Yan M."/>
            <person name="Daum C."/>
            <person name="Ng V."/>
            <person name="Clum A."/>
            <person name="Steindorff A."/>
            <person name="Ohm R.A."/>
            <person name="Martin F."/>
            <person name="Silar P."/>
            <person name="Natvig D.O."/>
            <person name="Lalanne C."/>
            <person name="Gautier V."/>
            <person name="Ament-Velasquez S.L."/>
            <person name="Kruys A."/>
            <person name="Hutchinson M.I."/>
            <person name="Powell A.J."/>
            <person name="Barry K."/>
            <person name="Miller A.N."/>
            <person name="Grigoriev I.V."/>
            <person name="Debuchy R."/>
            <person name="Gladieux P."/>
            <person name="Hiltunen Thoren M."/>
            <person name="Johannesson H."/>
        </authorList>
    </citation>
    <scope>NUCLEOTIDE SEQUENCE</scope>
    <source>
        <strain evidence="4">CBS 123565</strain>
    </source>
</reference>
<dbReference type="EMBL" id="MU853407">
    <property type="protein sequence ID" value="KAK4135127.1"/>
    <property type="molecule type" value="Genomic_DNA"/>
</dbReference>
<name>A0AAN6ZE94_9PEZI</name>
<dbReference type="Gene3D" id="3.30.2140.20">
    <property type="match status" value="1"/>
</dbReference>
<evidence type="ECO:0000256" key="2">
    <source>
        <dbReference type="RuleBase" id="RU003452"/>
    </source>
</evidence>
<evidence type="ECO:0000313" key="5">
    <source>
        <dbReference type="Proteomes" id="UP001304895"/>
    </source>
</evidence>
<protein>
    <submittedName>
        <fullName evidence="4">Cysteine proteinase</fullName>
    </submittedName>
</protein>
<dbReference type="Proteomes" id="UP001304895">
    <property type="component" value="Unassembled WGS sequence"/>
</dbReference>
<sequence length="312" mass="35346">MHRYTEAQLARYFDRIDYARDARQQASADPLGFLTALQRHHMARVPFESVSLHYSKARLLSLDPEDLYTKIVVNRRGGYCMEVNAFFATVLRSLGFKLISAGGRVMITGASPGWDHMVNLVTVNGRRYLVDVGFGSNCPPHPVPLEHDHQFVGVAGIRGKLEYRALKEHTDPSQRVWVYSAKESGDAPWQEMYAVAEIEFIPGDFDVMNLKTMTSPQSFFVQHVTCVRTIVDPAGDRAVGLLILHRDNVKQRRAGQPETNETLETEEQRVRALEKYFGILLTPEEQGAIRGLASELGRQRDRGRVSHPRQRT</sequence>
<dbReference type="PANTHER" id="PTHR11786:SF0">
    <property type="entry name" value="ARYLAMINE N-ACETYLTRANSFERASE 4-RELATED"/>
    <property type="match status" value="1"/>
</dbReference>
<dbReference type="Pfam" id="PF00797">
    <property type="entry name" value="Acetyltransf_2"/>
    <property type="match status" value="1"/>
</dbReference>
<reference evidence="4" key="2">
    <citation type="submission" date="2023-05" db="EMBL/GenBank/DDBJ databases">
        <authorList>
            <consortium name="Lawrence Berkeley National Laboratory"/>
            <person name="Steindorff A."/>
            <person name="Hensen N."/>
            <person name="Bonometti L."/>
            <person name="Westerberg I."/>
            <person name="Brannstrom I.O."/>
            <person name="Guillou S."/>
            <person name="Cros-Aarteil S."/>
            <person name="Calhoun S."/>
            <person name="Haridas S."/>
            <person name="Kuo A."/>
            <person name="Mondo S."/>
            <person name="Pangilinan J."/>
            <person name="Riley R."/>
            <person name="Labutti K."/>
            <person name="Andreopoulos B."/>
            <person name="Lipzen A."/>
            <person name="Chen C."/>
            <person name="Yanf M."/>
            <person name="Daum C."/>
            <person name="Ng V."/>
            <person name="Clum A."/>
            <person name="Ohm R."/>
            <person name="Martin F."/>
            <person name="Silar P."/>
            <person name="Natvig D."/>
            <person name="Lalanne C."/>
            <person name="Gautier V."/>
            <person name="Ament-Velasquez S.L."/>
            <person name="Kruys A."/>
            <person name="Hutchinson M.I."/>
            <person name="Powell A.J."/>
            <person name="Barry K."/>
            <person name="Miller A.N."/>
            <person name="Grigoriev I.V."/>
            <person name="Debuchy R."/>
            <person name="Gladieux P."/>
            <person name="Thoren M.H."/>
            <person name="Johannesson H."/>
        </authorList>
    </citation>
    <scope>NUCLEOTIDE SEQUENCE</scope>
    <source>
        <strain evidence="4">CBS 123565</strain>
    </source>
</reference>
<evidence type="ECO:0000256" key="1">
    <source>
        <dbReference type="ARBA" id="ARBA00006547"/>
    </source>
</evidence>
<comment type="caution">
    <text evidence="4">The sequence shown here is derived from an EMBL/GenBank/DDBJ whole genome shotgun (WGS) entry which is preliminary data.</text>
</comment>